<dbReference type="EMBL" id="LXQA010958211">
    <property type="protein sequence ID" value="MCI78747.1"/>
    <property type="molecule type" value="Genomic_DNA"/>
</dbReference>
<organism evidence="2 3">
    <name type="scientific">Trifolium medium</name>
    <dbReference type="NCBI Taxonomy" id="97028"/>
    <lineage>
        <taxon>Eukaryota</taxon>
        <taxon>Viridiplantae</taxon>
        <taxon>Streptophyta</taxon>
        <taxon>Embryophyta</taxon>
        <taxon>Tracheophyta</taxon>
        <taxon>Spermatophyta</taxon>
        <taxon>Magnoliopsida</taxon>
        <taxon>eudicotyledons</taxon>
        <taxon>Gunneridae</taxon>
        <taxon>Pentapetalae</taxon>
        <taxon>rosids</taxon>
        <taxon>fabids</taxon>
        <taxon>Fabales</taxon>
        <taxon>Fabaceae</taxon>
        <taxon>Papilionoideae</taxon>
        <taxon>50 kb inversion clade</taxon>
        <taxon>NPAAA clade</taxon>
        <taxon>Hologalegina</taxon>
        <taxon>IRL clade</taxon>
        <taxon>Trifolieae</taxon>
        <taxon>Trifolium</taxon>
    </lineage>
</organism>
<accession>A0A392USD4</accession>
<gene>
    <name evidence="2" type="ORF">A2U01_0100018</name>
</gene>
<keyword evidence="3" id="KW-1185">Reference proteome</keyword>
<feature type="non-terminal residue" evidence="2">
    <location>
        <position position="38"/>
    </location>
</feature>
<feature type="region of interest" description="Disordered" evidence="1">
    <location>
        <begin position="1"/>
        <end position="38"/>
    </location>
</feature>
<comment type="caution">
    <text evidence="2">The sequence shown here is derived from an EMBL/GenBank/DDBJ whole genome shotgun (WGS) entry which is preliminary data.</text>
</comment>
<sequence length="38" mass="4424">MRTLKRRINKITVTSDSEGTEDEQPLSRKKKMDTEAET</sequence>
<reference evidence="2 3" key="1">
    <citation type="journal article" date="2018" name="Front. Plant Sci.">
        <title>Red Clover (Trifolium pratense) and Zigzag Clover (T. medium) - A Picture of Genomic Similarities and Differences.</title>
        <authorList>
            <person name="Dluhosova J."/>
            <person name="Istvanek J."/>
            <person name="Nedelnik J."/>
            <person name="Repkova J."/>
        </authorList>
    </citation>
    <scope>NUCLEOTIDE SEQUENCE [LARGE SCALE GENOMIC DNA]</scope>
    <source>
        <strain evidence="3">cv. 10/8</strain>
        <tissue evidence="2">Leaf</tissue>
    </source>
</reference>
<name>A0A392USD4_9FABA</name>
<dbReference type="AlphaFoldDB" id="A0A392USD4"/>
<evidence type="ECO:0000313" key="3">
    <source>
        <dbReference type="Proteomes" id="UP000265520"/>
    </source>
</evidence>
<protein>
    <submittedName>
        <fullName evidence="2">Uncharacterized protein</fullName>
    </submittedName>
</protein>
<dbReference type="Proteomes" id="UP000265520">
    <property type="component" value="Unassembled WGS sequence"/>
</dbReference>
<evidence type="ECO:0000256" key="1">
    <source>
        <dbReference type="SAM" id="MobiDB-lite"/>
    </source>
</evidence>
<proteinExistence type="predicted"/>
<evidence type="ECO:0000313" key="2">
    <source>
        <dbReference type="EMBL" id="MCI78747.1"/>
    </source>
</evidence>